<dbReference type="Gene3D" id="1.10.287.110">
    <property type="entry name" value="DnaJ domain"/>
    <property type="match status" value="1"/>
</dbReference>
<dbReference type="RefSeq" id="WP_347705692.1">
    <property type="nucleotide sequence ID" value="NZ_JBDPZD010000004.1"/>
</dbReference>
<sequence length="298" mass="33588">MSSPADRSSISPLQRPLTRLELQRRRQQLQELLDYLDTLEQEHGALHHRASAFAARYDAQLASLYAELDAVEGELHAATRVLAEALQRHGVQLQPLQPPPPSPRVTAGPALMQLPERPALPQEPAADTVELPPPTLKTLYRRAAMRLHPDLAPTDAERTAREQQMMDVNEAYASENRARLEALLLAAGESPERVLGGTAPALKHWLSQCEQMVQARTRVVQAQLAWLRTQALTRMCVAVERAELTGLRPLDIMAARLRTQIQERRQELYIGQRLQADDRLAVDFLRTRYSRMTGYGLR</sequence>
<name>A0ABV0G589_9BURK</name>
<comment type="caution">
    <text evidence="2">The sequence shown here is derived from an EMBL/GenBank/DDBJ whole genome shotgun (WGS) entry which is preliminary data.</text>
</comment>
<evidence type="ECO:0000256" key="1">
    <source>
        <dbReference type="SAM" id="Coils"/>
    </source>
</evidence>
<feature type="coiled-coil region" evidence="1">
    <location>
        <begin position="22"/>
        <end position="88"/>
    </location>
</feature>
<organism evidence="2 3">
    <name type="scientific">Roseateles paludis</name>
    <dbReference type="NCBI Taxonomy" id="3145238"/>
    <lineage>
        <taxon>Bacteria</taxon>
        <taxon>Pseudomonadati</taxon>
        <taxon>Pseudomonadota</taxon>
        <taxon>Betaproteobacteria</taxon>
        <taxon>Burkholderiales</taxon>
        <taxon>Sphaerotilaceae</taxon>
        <taxon>Roseateles</taxon>
    </lineage>
</organism>
<dbReference type="SUPFAM" id="SSF46565">
    <property type="entry name" value="Chaperone J-domain"/>
    <property type="match status" value="1"/>
</dbReference>
<reference evidence="2 3" key="1">
    <citation type="submission" date="2024-05" db="EMBL/GenBank/DDBJ databases">
        <title>Roseateles sp. DJS-2-20 16S ribosomal RNA gene Genome sequencing and assembly.</title>
        <authorList>
            <person name="Woo H."/>
        </authorList>
    </citation>
    <scope>NUCLEOTIDE SEQUENCE [LARGE SCALE GENOMIC DNA]</scope>
    <source>
        <strain evidence="2 3">DJS-2-20</strain>
    </source>
</reference>
<protein>
    <submittedName>
        <fullName evidence="2">J domain-containing protein</fullName>
    </submittedName>
</protein>
<dbReference type="CDD" id="cd06257">
    <property type="entry name" value="DnaJ"/>
    <property type="match status" value="1"/>
</dbReference>
<gene>
    <name evidence="2" type="ORF">ABDJ85_15515</name>
</gene>
<evidence type="ECO:0000313" key="2">
    <source>
        <dbReference type="EMBL" id="MEO3692883.1"/>
    </source>
</evidence>
<dbReference type="EMBL" id="JBDPZD010000004">
    <property type="protein sequence ID" value="MEO3692883.1"/>
    <property type="molecule type" value="Genomic_DNA"/>
</dbReference>
<evidence type="ECO:0000313" key="3">
    <source>
        <dbReference type="Proteomes" id="UP001495147"/>
    </source>
</evidence>
<keyword evidence="1" id="KW-0175">Coiled coil</keyword>
<accession>A0ABV0G589</accession>
<dbReference type="InterPro" id="IPR001623">
    <property type="entry name" value="DnaJ_domain"/>
</dbReference>
<dbReference type="Proteomes" id="UP001495147">
    <property type="component" value="Unassembled WGS sequence"/>
</dbReference>
<dbReference type="InterPro" id="IPR036869">
    <property type="entry name" value="J_dom_sf"/>
</dbReference>
<keyword evidence="3" id="KW-1185">Reference proteome</keyword>
<proteinExistence type="predicted"/>